<protein>
    <submittedName>
        <fullName evidence="5">FAD-dependent monooxygenase</fullName>
    </submittedName>
</protein>
<evidence type="ECO:0000256" key="2">
    <source>
        <dbReference type="ARBA" id="ARBA00022630"/>
    </source>
</evidence>
<dbReference type="InterPro" id="IPR002938">
    <property type="entry name" value="FAD-bd"/>
</dbReference>
<dbReference type="PRINTS" id="PR00420">
    <property type="entry name" value="RNGMNOXGNASE"/>
</dbReference>
<sequence>MSALVVGAGPVGLTAAIELLRRDVPVRIVDRVDRPHPHSKSIVLWPRALEAFARLGVADEIVERGVRMSAQNYYSGGRRTLRLGFGKVTGTSYPFAVSLPQQETEEVLRGALGRLGGKIEFGVRLTGFAQDEHGVRAELADSHAAFTHDTDWLIGADGSRSTVREHLGVPFEGATYPQQFLLADGECDTPLAHDEAHYFMTPKGVLVVVGLPGGLYRVFVSVAPNVDTSDPLAVIQAAATERSPVPVRLVGDQRTGLFQVQRRLAGRLRQGRVLLVGDAAHIHSPAGAQGLNTGIEDASALAWRIARGGRGPAAASLERWERERLYVAERVVADTDRQTRMWTLSGWRRTARDLGFAVGRLTGVTDRVVPARQAQLDLVLPGAPDRAGDLRTGARLPDGPLPDGSTLHDTLRSGGPALLVLVGTGAPAAAEQARRFLAAAPTGGVHTRVVTGGPKLGLREPTAVLVRPDGVIDLIVPLADEPRLTAALREWAATAPTP</sequence>
<proteinExistence type="predicted"/>
<dbReference type="PANTHER" id="PTHR43004:SF19">
    <property type="entry name" value="BINDING MONOOXYGENASE, PUTATIVE (JCVI)-RELATED"/>
    <property type="match status" value="1"/>
</dbReference>
<dbReference type="SUPFAM" id="SSF51905">
    <property type="entry name" value="FAD/NAD(P)-binding domain"/>
    <property type="match status" value="1"/>
</dbReference>
<organism evidence="5 6">
    <name type="scientific">Streptomyces lavendulocolor</name>
    <dbReference type="NCBI Taxonomy" id="67316"/>
    <lineage>
        <taxon>Bacteria</taxon>
        <taxon>Bacillati</taxon>
        <taxon>Actinomycetota</taxon>
        <taxon>Actinomycetes</taxon>
        <taxon>Kitasatosporales</taxon>
        <taxon>Streptomycetaceae</taxon>
        <taxon>Streptomyces</taxon>
    </lineage>
</organism>
<dbReference type="RefSeq" id="WP_359653501.1">
    <property type="nucleotide sequence ID" value="NZ_JBEXZO010000021.1"/>
</dbReference>
<dbReference type="Gene3D" id="3.50.50.60">
    <property type="entry name" value="FAD/NAD(P)-binding domain"/>
    <property type="match status" value="1"/>
</dbReference>
<dbReference type="Proteomes" id="UP001550378">
    <property type="component" value="Unassembled WGS sequence"/>
</dbReference>
<keyword evidence="5" id="KW-0560">Oxidoreductase</keyword>
<keyword evidence="5" id="KW-0503">Monooxygenase</keyword>
<dbReference type="Pfam" id="PF01494">
    <property type="entry name" value="FAD_binding_3"/>
    <property type="match status" value="1"/>
</dbReference>
<evidence type="ECO:0000256" key="1">
    <source>
        <dbReference type="ARBA" id="ARBA00001974"/>
    </source>
</evidence>
<evidence type="ECO:0000256" key="3">
    <source>
        <dbReference type="ARBA" id="ARBA00022827"/>
    </source>
</evidence>
<gene>
    <name evidence="5" type="ORF">ABZ508_05895</name>
</gene>
<dbReference type="Gene3D" id="3.30.70.2450">
    <property type="match status" value="1"/>
</dbReference>
<dbReference type="EMBL" id="JBEXZR010000003">
    <property type="protein sequence ID" value="MEU0706900.1"/>
    <property type="molecule type" value="Genomic_DNA"/>
</dbReference>
<comment type="cofactor">
    <cofactor evidence="1">
        <name>FAD</name>
        <dbReference type="ChEBI" id="CHEBI:57692"/>
    </cofactor>
</comment>
<keyword evidence="3" id="KW-0274">FAD</keyword>
<dbReference type="Pfam" id="PF21274">
    <property type="entry name" value="Rng_hyd_C"/>
    <property type="match status" value="1"/>
</dbReference>
<keyword evidence="2" id="KW-0285">Flavoprotein</keyword>
<dbReference type="Gene3D" id="3.40.30.120">
    <property type="match status" value="1"/>
</dbReference>
<feature type="domain" description="FAD-binding" evidence="4">
    <location>
        <begin position="3"/>
        <end position="333"/>
    </location>
</feature>
<evidence type="ECO:0000313" key="6">
    <source>
        <dbReference type="Proteomes" id="UP001550378"/>
    </source>
</evidence>
<reference evidence="5 6" key="1">
    <citation type="submission" date="2024-06" db="EMBL/GenBank/DDBJ databases">
        <title>The Natural Products Discovery Center: Release of the First 8490 Sequenced Strains for Exploring Actinobacteria Biosynthetic Diversity.</title>
        <authorList>
            <person name="Kalkreuter E."/>
            <person name="Kautsar S.A."/>
            <person name="Yang D."/>
            <person name="Bader C.D."/>
            <person name="Teijaro C.N."/>
            <person name="Fluegel L."/>
            <person name="Davis C.M."/>
            <person name="Simpson J.R."/>
            <person name="Lauterbach L."/>
            <person name="Steele A.D."/>
            <person name="Gui C."/>
            <person name="Meng S."/>
            <person name="Li G."/>
            <person name="Viehrig K."/>
            <person name="Ye F."/>
            <person name="Su P."/>
            <person name="Kiefer A.F."/>
            <person name="Nichols A."/>
            <person name="Cepeda A.J."/>
            <person name="Yan W."/>
            <person name="Fan B."/>
            <person name="Jiang Y."/>
            <person name="Adhikari A."/>
            <person name="Zheng C.-J."/>
            <person name="Schuster L."/>
            <person name="Cowan T.M."/>
            <person name="Smanski M.J."/>
            <person name="Chevrette M.G."/>
            <person name="De Carvalho L.P.S."/>
            <person name="Shen B."/>
        </authorList>
    </citation>
    <scope>NUCLEOTIDE SEQUENCE [LARGE SCALE GENOMIC DNA]</scope>
    <source>
        <strain evidence="5 6">NPDC006337</strain>
    </source>
</reference>
<evidence type="ECO:0000259" key="4">
    <source>
        <dbReference type="Pfam" id="PF01494"/>
    </source>
</evidence>
<evidence type="ECO:0000313" key="5">
    <source>
        <dbReference type="EMBL" id="MEU0706900.1"/>
    </source>
</evidence>
<dbReference type="InterPro" id="IPR050641">
    <property type="entry name" value="RIFMO-like"/>
</dbReference>
<dbReference type="InterPro" id="IPR036188">
    <property type="entry name" value="FAD/NAD-bd_sf"/>
</dbReference>
<dbReference type="GO" id="GO:0004497">
    <property type="term" value="F:monooxygenase activity"/>
    <property type="evidence" value="ECO:0007669"/>
    <property type="project" value="UniProtKB-KW"/>
</dbReference>
<comment type="caution">
    <text evidence="5">The sequence shown here is derived from an EMBL/GenBank/DDBJ whole genome shotgun (WGS) entry which is preliminary data.</text>
</comment>
<dbReference type="PANTHER" id="PTHR43004">
    <property type="entry name" value="TRK SYSTEM POTASSIUM UPTAKE PROTEIN"/>
    <property type="match status" value="1"/>
</dbReference>
<name>A0ABV2W030_9ACTN</name>
<accession>A0ABV2W030</accession>
<keyword evidence="6" id="KW-1185">Reference proteome</keyword>